<dbReference type="InterPro" id="IPR002500">
    <property type="entry name" value="PAPS_reduct_dom"/>
</dbReference>
<comment type="caution">
    <text evidence="6">The sequence shown here is derived from an EMBL/GenBank/DDBJ whole genome shotgun (WGS) entry which is preliminary data.</text>
</comment>
<evidence type="ECO:0000256" key="3">
    <source>
        <dbReference type="ARBA" id="ARBA00024327"/>
    </source>
</evidence>
<dbReference type="EMBL" id="QEAP01000930">
    <property type="protein sequence ID" value="TPX53777.1"/>
    <property type="molecule type" value="Genomic_DNA"/>
</dbReference>
<dbReference type="AlphaFoldDB" id="A0A507DRB4"/>
<dbReference type="InterPro" id="IPR014729">
    <property type="entry name" value="Rossmann-like_a/b/a_fold"/>
</dbReference>
<dbReference type="Gene3D" id="3.40.50.620">
    <property type="entry name" value="HUPs"/>
    <property type="match status" value="1"/>
</dbReference>
<feature type="region of interest" description="Disordered" evidence="4">
    <location>
        <begin position="1"/>
        <end position="20"/>
    </location>
</feature>
<reference evidence="6 7" key="1">
    <citation type="journal article" date="2019" name="Sci. Rep.">
        <title>Comparative genomics of chytrid fungi reveal insights into the obligate biotrophic and pathogenic lifestyle of Synchytrium endobioticum.</title>
        <authorList>
            <person name="van de Vossenberg B.T.L.H."/>
            <person name="Warris S."/>
            <person name="Nguyen H.D.T."/>
            <person name="van Gent-Pelzer M.P.E."/>
            <person name="Joly D.L."/>
            <person name="van de Geest H.C."/>
            <person name="Bonants P.J.M."/>
            <person name="Smith D.S."/>
            <person name="Levesque C.A."/>
            <person name="van der Lee T.A.J."/>
        </authorList>
    </citation>
    <scope>NUCLEOTIDE SEQUENCE [LARGE SCALE GENOMIC DNA]</scope>
    <source>
        <strain evidence="6 7">CBS 675.73</strain>
    </source>
</reference>
<keyword evidence="2" id="KW-0560">Oxidoreductase</keyword>
<evidence type="ECO:0000259" key="5">
    <source>
        <dbReference type="Pfam" id="PF01507"/>
    </source>
</evidence>
<dbReference type="PANTHER" id="PTHR46509">
    <property type="entry name" value="PHOSPHOADENOSINE PHOSPHOSULFATE REDUCTASE"/>
    <property type="match status" value="1"/>
</dbReference>
<dbReference type="NCBIfam" id="TIGR00434">
    <property type="entry name" value="cysH"/>
    <property type="match status" value="1"/>
</dbReference>
<evidence type="ECO:0000256" key="4">
    <source>
        <dbReference type="SAM" id="MobiDB-lite"/>
    </source>
</evidence>
<comment type="pathway">
    <text evidence="3">Sulfur metabolism; hydrogen sulfide biosynthesis; sulfite from sulfate.</text>
</comment>
<comment type="similarity">
    <text evidence="1">Belongs to the PAPS reductase family. CysH subfamily.</text>
</comment>
<evidence type="ECO:0000256" key="1">
    <source>
        <dbReference type="ARBA" id="ARBA00009732"/>
    </source>
</evidence>
<dbReference type="GO" id="GO:0004604">
    <property type="term" value="F:phosphoadenylyl-sulfate reductase (thioredoxin) activity"/>
    <property type="evidence" value="ECO:0007669"/>
    <property type="project" value="InterPro"/>
</dbReference>
<dbReference type="CDD" id="cd23945">
    <property type="entry name" value="PAPS_reductase"/>
    <property type="match status" value="1"/>
</dbReference>
<gene>
    <name evidence="6" type="primary">MET16</name>
    <name evidence="6" type="ORF">CcCBS67573_g09652</name>
</gene>
<dbReference type="PANTHER" id="PTHR46509:SF1">
    <property type="entry name" value="PHOSPHOADENOSINE PHOSPHOSULFATE REDUCTASE"/>
    <property type="match status" value="1"/>
</dbReference>
<evidence type="ECO:0000256" key="2">
    <source>
        <dbReference type="ARBA" id="ARBA00023002"/>
    </source>
</evidence>
<organism evidence="6 7">
    <name type="scientific">Chytriomyces confervae</name>
    <dbReference type="NCBI Taxonomy" id="246404"/>
    <lineage>
        <taxon>Eukaryota</taxon>
        <taxon>Fungi</taxon>
        <taxon>Fungi incertae sedis</taxon>
        <taxon>Chytridiomycota</taxon>
        <taxon>Chytridiomycota incertae sedis</taxon>
        <taxon>Chytridiomycetes</taxon>
        <taxon>Chytridiales</taxon>
        <taxon>Chytriomycetaceae</taxon>
        <taxon>Chytriomyces</taxon>
    </lineage>
</organism>
<dbReference type="HAMAP" id="MF_00063">
    <property type="entry name" value="CysH"/>
    <property type="match status" value="1"/>
</dbReference>
<dbReference type="InterPro" id="IPR004511">
    <property type="entry name" value="PAPS/APS_Rdtase"/>
</dbReference>
<dbReference type="Proteomes" id="UP000320333">
    <property type="component" value="Unassembled WGS sequence"/>
</dbReference>
<feature type="domain" description="Phosphoadenosine phosphosulphate reductase" evidence="5">
    <location>
        <begin position="62"/>
        <end position="244"/>
    </location>
</feature>
<dbReference type="Pfam" id="PF01507">
    <property type="entry name" value="PAPS_reduct"/>
    <property type="match status" value="1"/>
</dbReference>
<name>A0A507DRB4_9FUNG</name>
<protein>
    <submittedName>
        <fullName evidence="6">Phosphoadenylyl-sulfate reductase (Thioredoxin)</fullName>
    </submittedName>
</protein>
<dbReference type="NCBIfam" id="NF002537">
    <property type="entry name" value="PRK02090.1"/>
    <property type="match status" value="1"/>
</dbReference>
<keyword evidence="7" id="KW-1185">Reference proteome</keyword>
<evidence type="ECO:0000313" key="6">
    <source>
        <dbReference type="EMBL" id="TPX53777.1"/>
    </source>
</evidence>
<evidence type="ECO:0000313" key="7">
    <source>
        <dbReference type="Proteomes" id="UP000320333"/>
    </source>
</evidence>
<dbReference type="GO" id="GO:0019379">
    <property type="term" value="P:sulfate assimilation, phosphoadenylyl sulfate reduction by phosphoadenylyl-sulfate reductase (thioredoxin)"/>
    <property type="evidence" value="ECO:0007669"/>
    <property type="project" value="InterPro"/>
</dbReference>
<dbReference type="SUPFAM" id="SSF52402">
    <property type="entry name" value="Adenine nucleotide alpha hydrolases-like"/>
    <property type="match status" value="1"/>
</dbReference>
<proteinExistence type="inferred from homology"/>
<accession>A0A507DRB4</accession>
<dbReference type="GO" id="GO:0005737">
    <property type="term" value="C:cytoplasm"/>
    <property type="evidence" value="ECO:0007669"/>
    <property type="project" value="TreeGrafter"/>
</dbReference>
<sequence length="307" mass="34025">MSPASATRPEDQQQSFPVGTPATAAEPAFTYTPEYIAHINKSLAKRSPQEILEWALITLPGLVQTTAFGLTGLAILDMISKIRASRNLDQHPVPLIFIDTLYHFPETLSLAKRASSHYSAPLQIYTPANFSTTAAFELHHGPELWKSDADVYDFLVKVEPGRRAALENHAQVTITGRRRSQGAARAAIPILEIDSSVSPPVLKLNVLAEWGYDEVWAYVKENNVPYNELHDRGYKSIGDWHSTAATAPGENERDGRWKGQEKTECGLHKDYFKMRSNFLAAKKRKVASKTSGDEIVLVDEVQPVASS</sequence>
<dbReference type="STRING" id="246404.A0A507DRB4"/>
<dbReference type="OrthoDB" id="7869097at2759"/>